<dbReference type="Gene3D" id="2.60.260.40">
    <property type="entry name" value="q5lls5 like domains"/>
    <property type="match status" value="1"/>
</dbReference>
<protein>
    <recommendedName>
        <fullName evidence="2">Zinc finger CHCC-type domain-containing protein</fullName>
    </recommendedName>
</protein>
<keyword evidence="4" id="KW-1185">Reference proteome</keyword>
<dbReference type="AlphaFoldDB" id="B7G589"/>
<dbReference type="HOGENOM" id="CLU_083053_3_0_1"/>
<evidence type="ECO:0000313" key="3">
    <source>
        <dbReference type="EMBL" id="EEC46103.1"/>
    </source>
</evidence>
<proteinExistence type="predicted"/>
<dbReference type="InterPro" id="IPR019401">
    <property type="entry name" value="Znf_CHCC"/>
</dbReference>
<accession>B7G589</accession>
<dbReference type="EMBL" id="CM000617">
    <property type="protein sequence ID" value="EEC46103.1"/>
    <property type="molecule type" value="Genomic_DNA"/>
</dbReference>
<dbReference type="GO" id="GO:0006120">
    <property type="term" value="P:mitochondrial electron transport, NADH to ubiquinone"/>
    <property type="evidence" value="ECO:0007669"/>
    <property type="project" value="TreeGrafter"/>
</dbReference>
<dbReference type="GO" id="GO:0005739">
    <property type="term" value="C:mitochondrion"/>
    <property type="evidence" value="ECO:0007669"/>
    <property type="project" value="GOC"/>
</dbReference>
<evidence type="ECO:0000259" key="2">
    <source>
        <dbReference type="Pfam" id="PF10276"/>
    </source>
</evidence>
<dbReference type="Pfam" id="PF10276">
    <property type="entry name" value="zf-CHCC"/>
    <property type="match status" value="1"/>
</dbReference>
<dbReference type="PANTHER" id="PTHR13156">
    <property type="entry name" value="NADH-UBIQUINONE OXIDOREDUCTASE 13 KD-A SUBUNIT"/>
    <property type="match status" value="1"/>
</dbReference>
<sequence>MQLSSRLVRLSRSSYCFAIRSGSSAPPSPPQPSPHAMNHPKNHQRTPEDKRLENHSGKESIYKLGKHRSNALELVHKIAPIEVDGEMAICDGGGGALGHPLEYISLARPGTVEYCKYCALRYTQKQK</sequence>
<reference evidence="4" key="2">
    <citation type="submission" date="2008-08" db="EMBL/GenBank/DDBJ databases">
        <authorList>
            <consortium name="Diatom Consortium"/>
            <person name="Grigoriev I."/>
            <person name="Grimwood J."/>
            <person name="Kuo A."/>
            <person name="Otillar R.P."/>
            <person name="Salamov A."/>
            <person name="Detter J.C."/>
            <person name="Lindquist E."/>
            <person name="Shapiro H."/>
            <person name="Lucas S."/>
            <person name="Glavina del Rio T."/>
            <person name="Pitluck S."/>
            <person name="Rokhsar D."/>
            <person name="Bowler C."/>
        </authorList>
    </citation>
    <scope>GENOME REANNOTATION</scope>
    <source>
        <strain evidence="4">CCAP 1055/1</strain>
    </source>
</reference>
<dbReference type="GeneID" id="7203100"/>
<feature type="compositionally biased region" description="Basic and acidic residues" evidence="1">
    <location>
        <begin position="45"/>
        <end position="57"/>
    </location>
</feature>
<evidence type="ECO:0000256" key="1">
    <source>
        <dbReference type="SAM" id="MobiDB-lite"/>
    </source>
</evidence>
<dbReference type="PaxDb" id="2850-Phatr47885"/>
<organism evidence="3 4">
    <name type="scientific">Phaeodactylum tricornutum (strain CCAP 1055/1)</name>
    <dbReference type="NCBI Taxonomy" id="556484"/>
    <lineage>
        <taxon>Eukaryota</taxon>
        <taxon>Sar</taxon>
        <taxon>Stramenopiles</taxon>
        <taxon>Ochrophyta</taxon>
        <taxon>Bacillariophyta</taxon>
        <taxon>Bacillariophyceae</taxon>
        <taxon>Bacillariophycidae</taxon>
        <taxon>Naviculales</taxon>
        <taxon>Phaeodactylaceae</taxon>
        <taxon>Phaeodactylum</taxon>
    </lineage>
</organism>
<dbReference type="RefSeq" id="XP_002182202.1">
    <property type="nucleotide sequence ID" value="XM_002182166.1"/>
</dbReference>
<dbReference type="KEGG" id="pti:PHATRDRAFT_47885"/>
<dbReference type="PANTHER" id="PTHR13156:SF0">
    <property type="entry name" value="NADH DEHYDROGENASE [UBIQUINONE] IRON-SULFUR PROTEIN 6, MITOCHONDRIAL"/>
    <property type="match status" value="1"/>
</dbReference>
<dbReference type="InParanoid" id="B7G589"/>
<gene>
    <name evidence="3" type="ORF">PHATRDRAFT_47885</name>
</gene>
<feature type="domain" description="Zinc finger CHCC-type" evidence="2">
    <location>
        <begin position="86"/>
        <end position="122"/>
    </location>
</feature>
<dbReference type="OrthoDB" id="307899at2759"/>
<evidence type="ECO:0000313" key="4">
    <source>
        <dbReference type="Proteomes" id="UP000000759"/>
    </source>
</evidence>
<dbReference type="STRING" id="556484.B7G589"/>
<reference evidence="3 4" key="1">
    <citation type="journal article" date="2008" name="Nature">
        <title>The Phaeodactylum genome reveals the evolutionary history of diatom genomes.</title>
        <authorList>
            <person name="Bowler C."/>
            <person name="Allen A.E."/>
            <person name="Badger J.H."/>
            <person name="Grimwood J."/>
            <person name="Jabbari K."/>
            <person name="Kuo A."/>
            <person name="Maheswari U."/>
            <person name="Martens C."/>
            <person name="Maumus F."/>
            <person name="Otillar R.P."/>
            <person name="Rayko E."/>
            <person name="Salamov A."/>
            <person name="Vandepoele K."/>
            <person name="Beszteri B."/>
            <person name="Gruber A."/>
            <person name="Heijde M."/>
            <person name="Katinka M."/>
            <person name="Mock T."/>
            <person name="Valentin K."/>
            <person name="Verret F."/>
            <person name="Berges J.A."/>
            <person name="Brownlee C."/>
            <person name="Cadoret J.P."/>
            <person name="Chiovitti A."/>
            <person name="Choi C.J."/>
            <person name="Coesel S."/>
            <person name="De Martino A."/>
            <person name="Detter J.C."/>
            <person name="Durkin C."/>
            <person name="Falciatore A."/>
            <person name="Fournet J."/>
            <person name="Haruta M."/>
            <person name="Huysman M.J."/>
            <person name="Jenkins B.D."/>
            <person name="Jiroutova K."/>
            <person name="Jorgensen R.E."/>
            <person name="Joubert Y."/>
            <person name="Kaplan A."/>
            <person name="Kroger N."/>
            <person name="Kroth P.G."/>
            <person name="La Roche J."/>
            <person name="Lindquist E."/>
            <person name="Lommer M."/>
            <person name="Martin-Jezequel V."/>
            <person name="Lopez P.J."/>
            <person name="Lucas S."/>
            <person name="Mangogna M."/>
            <person name="McGinnis K."/>
            <person name="Medlin L.K."/>
            <person name="Montsant A."/>
            <person name="Oudot-Le Secq M.P."/>
            <person name="Napoli C."/>
            <person name="Obornik M."/>
            <person name="Parker M.S."/>
            <person name="Petit J.L."/>
            <person name="Porcel B.M."/>
            <person name="Poulsen N."/>
            <person name="Robison M."/>
            <person name="Rychlewski L."/>
            <person name="Rynearson T.A."/>
            <person name="Schmutz J."/>
            <person name="Shapiro H."/>
            <person name="Siaut M."/>
            <person name="Stanley M."/>
            <person name="Sussman M.R."/>
            <person name="Taylor A.R."/>
            <person name="Vardi A."/>
            <person name="von Dassow P."/>
            <person name="Vyverman W."/>
            <person name="Willis A."/>
            <person name="Wyrwicz L.S."/>
            <person name="Rokhsar D.S."/>
            <person name="Weissenbach J."/>
            <person name="Armbrust E.V."/>
            <person name="Green B.R."/>
            <person name="Van de Peer Y."/>
            <person name="Grigoriev I.V."/>
        </authorList>
    </citation>
    <scope>NUCLEOTIDE SEQUENCE [LARGE SCALE GENOMIC DNA]</scope>
    <source>
        <strain evidence="3 4">CCAP 1055/1</strain>
    </source>
</reference>
<name>B7G589_PHATC</name>
<dbReference type="eggNOG" id="ENOG502S3Q6">
    <property type="taxonomic scope" value="Eukaryota"/>
</dbReference>
<feature type="region of interest" description="Disordered" evidence="1">
    <location>
        <begin position="20"/>
        <end position="57"/>
    </location>
</feature>
<dbReference type="Proteomes" id="UP000000759">
    <property type="component" value="Chromosome 15"/>
</dbReference>